<evidence type="ECO:0000313" key="4">
    <source>
        <dbReference type="EMBL" id="PHY91468.1"/>
    </source>
</evidence>
<dbReference type="RefSeq" id="WP_099461200.1">
    <property type="nucleotide sequence ID" value="NZ_CP041617.1"/>
</dbReference>
<dbReference type="Proteomes" id="UP000811399">
    <property type="component" value="Unassembled WGS sequence"/>
</dbReference>
<reference evidence="5" key="1">
    <citation type="submission" date="2015-06" db="EMBL/GenBank/DDBJ databases">
        <authorList>
            <person name="Parisi A."/>
            <person name="Chiara M."/>
            <person name="Florio D."/>
            <person name="Miccolupo A."/>
            <person name="Manzari C."/>
            <person name="Mion D."/>
            <person name="Caruso M."/>
            <person name="D'erchia A.M."/>
            <person name="Zanoni R."/>
        </authorList>
    </citation>
    <scope>NUCLEOTIDE SEQUENCE [LARGE SCALE GENOMIC DNA]</scope>
    <source>
        <strain evidence="5">73/13</strain>
    </source>
</reference>
<feature type="chain" id="PRO_5013579313" description="Inverse autotransporter beta-domain domain-containing protein" evidence="1">
    <location>
        <begin position="23"/>
        <end position="274"/>
    </location>
</feature>
<evidence type="ECO:0000313" key="6">
    <source>
        <dbReference type="Proteomes" id="UP000811399"/>
    </source>
</evidence>
<comment type="caution">
    <text evidence="4">The sequence shown here is derived from an EMBL/GenBank/DDBJ whole genome shotgun (WGS) entry which is preliminary data.</text>
</comment>
<reference evidence="3 6" key="4">
    <citation type="journal article" date="2021" name="Syst. Appl. Microbiol.">
        <title>nCampylobacter vulpis sp. nov. isolated from wild red foxes.</title>
        <authorList>
            <person name="Parisi A."/>
            <person name="Chiara M."/>
            <person name="Caffara M."/>
            <person name="Mion D."/>
            <person name="Miller W.G."/>
            <person name="Caruso M."/>
            <person name="Manzari C."/>
            <person name="Florio D."/>
            <person name="Capozzi L."/>
            <person name="D'Erchia A.M."/>
            <person name="Manzulli V."/>
            <person name="Zanoni R.G."/>
        </authorList>
    </citation>
    <scope>NUCLEOTIDE SEQUENCE [LARGE SCALE GENOMIC DNA]</scope>
    <source>
        <strain evidence="3 6">52/13</strain>
    </source>
</reference>
<proteinExistence type="predicted"/>
<dbReference type="EMBL" id="LDWY01000029">
    <property type="protein sequence ID" value="PHY91468.1"/>
    <property type="molecule type" value="Genomic_DNA"/>
</dbReference>
<protein>
    <recommendedName>
        <fullName evidence="2">Inverse autotransporter beta-domain domain-containing protein</fullName>
    </recommendedName>
</protein>
<gene>
    <name evidence="4" type="ORF">AA994_02565</name>
    <name evidence="3" type="ORF">CVU5213_01735</name>
</gene>
<dbReference type="Pfam" id="PF11924">
    <property type="entry name" value="IAT_beta"/>
    <property type="match status" value="1"/>
</dbReference>
<dbReference type="GeneID" id="77266134"/>
<dbReference type="OrthoDB" id="5353816at2"/>
<reference evidence="3" key="3">
    <citation type="submission" date="2019-07" db="EMBL/GenBank/DDBJ databases">
        <authorList>
            <person name="Miller W.G."/>
        </authorList>
    </citation>
    <scope>NUCLEOTIDE SEQUENCE</scope>
    <source>
        <strain evidence="3">52/13</strain>
    </source>
</reference>
<sequence>MMKKTLIGTLLCLFTQNSFIFADALGKALEENKEGNWTRFKFRYENNTPEVQEESVDFQAALNSTLSSAFEKNNGIDQTEGNLDFQNENFQMKNLTSLYEGENDSLLFQKEIFVSQESYNYSGGLINRYIHENLLFGVNGFIDKHKEENSDSSSWGAEFGYADTLKAYTNYYMPQDKSVEKNLQLGLSFIIPTYESVIFDVSKDNEKTNYQITYKPYKVLNFNLFQSQNKENETQNAVRVGFNFNLNKSFLEQLKEDESKFEEINRYDFFQRNR</sequence>
<evidence type="ECO:0000256" key="1">
    <source>
        <dbReference type="SAM" id="SignalP"/>
    </source>
</evidence>
<evidence type="ECO:0000313" key="3">
    <source>
        <dbReference type="EMBL" id="MBS4240457.1"/>
    </source>
</evidence>
<name>A0A2G4R4I0_9BACT</name>
<accession>A0A2G4R4I0</accession>
<organism evidence="4 5">
    <name type="scientific">Campylobacter vulpis</name>
    <dbReference type="NCBI Taxonomy" id="1655500"/>
    <lineage>
        <taxon>Bacteria</taxon>
        <taxon>Pseudomonadati</taxon>
        <taxon>Campylobacterota</taxon>
        <taxon>Epsilonproteobacteria</taxon>
        <taxon>Campylobacterales</taxon>
        <taxon>Campylobacteraceae</taxon>
        <taxon>Campylobacter</taxon>
    </lineage>
</organism>
<dbReference type="AlphaFoldDB" id="A0A2G4R4I0"/>
<reference evidence="4" key="2">
    <citation type="submission" date="2015-06" db="EMBL/GenBank/DDBJ databases">
        <authorList>
            <person name="Hoefler B.C."/>
            <person name="Straight P.D."/>
        </authorList>
    </citation>
    <scope>NUCLEOTIDE SEQUENCE [LARGE SCALE GENOMIC DNA]</scope>
    <source>
        <strain evidence="4">73/13</strain>
    </source>
</reference>
<dbReference type="InterPro" id="IPR038177">
    <property type="entry name" value="IAT_beta_sf"/>
</dbReference>
<evidence type="ECO:0000313" key="5">
    <source>
        <dbReference type="Proteomes" id="UP000237472"/>
    </source>
</evidence>
<dbReference type="Proteomes" id="UP000237472">
    <property type="component" value="Unassembled WGS sequence"/>
</dbReference>
<keyword evidence="6" id="KW-1185">Reference proteome</keyword>
<feature type="signal peptide" evidence="1">
    <location>
        <begin position="1"/>
        <end position="22"/>
    </location>
</feature>
<dbReference type="EMBL" id="VJYU01000003">
    <property type="protein sequence ID" value="MBS4240457.1"/>
    <property type="molecule type" value="Genomic_DNA"/>
</dbReference>
<dbReference type="Gene3D" id="2.40.160.160">
    <property type="entry name" value="Inverse autotransporter, beta-domain"/>
    <property type="match status" value="2"/>
</dbReference>
<evidence type="ECO:0000259" key="2">
    <source>
        <dbReference type="Pfam" id="PF11924"/>
    </source>
</evidence>
<dbReference type="InterPro" id="IPR024519">
    <property type="entry name" value="IAT_beta"/>
</dbReference>
<feature type="domain" description="Inverse autotransporter beta-domain" evidence="2">
    <location>
        <begin position="59"/>
        <end position="175"/>
    </location>
</feature>
<keyword evidence="1" id="KW-0732">Signal</keyword>